<name>A0A9Q8QHG0_9HYPO</name>
<keyword evidence="2" id="KW-1185">Reference proteome</keyword>
<sequence length="174" mass="20138">MKEWCDPVRDEGILDNDETICGTESYCRLFTRPEVLNNPDSPYTSESDCFYRHEKMPETEWKAKGMWTSPRGRMKRGSKPFHPAPCWAPYTEKEYTYKQRDEECLGTALYCAQFSNPFGDKNSNWSEKGKYQDERACLLDREAQPDAASNDKCSGDFCTWGHTEPVPEGEFNIV</sequence>
<proteinExistence type="predicted"/>
<evidence type="ECO:0000313" key="1">
    <source>
        <dbReference type="EMBL" id="UNI19317.1"/>
    </source>
</evidence>
<dbReference type="GeneID" id="72067457"/>
<evidence type="ECO:0000313" key="2">
    <source>
        <dbReference type="Proteomes" id="UP000829364"/>
    </source>
</evidence>
<dbReference type="AlphaFoldDB" id="A0A9Q8QHG0"/>
<protein>
    <submittedName>
        <fullName evidence="1">Uncharacterized protein</fullName>
    </submittedName>
</protein>
<dbReference type="KEGG" id="ptkz:JDV02_005508"/>
<reference evidence="1" key="1">
    <citation type="submission" date="2021-11" db="EMBL/GenBank/DDBJ databases">
        <title>Purpureocillium_takamizusanense_genome.</title>
        <authorList>
            <person name="Nguyen N.-H."/>
        </authorList>
    </citation>
    <scope>NUCLEOTIDE SEQUENCE</scope>
    <source>
        <strain evidence="1">PT3</strain>
    </source>
</reference>
<dbReference type="Proteomes" id="UP000829364">
    <property type="component" value="Chromosome 4"/>
</dbReference>
<dbReference type="RefSeq" id="XP_047842798.1">
    <property type="nucleotide sequence ID" value="XM_047986815.1"/>
</dbReference>
<organism evidence="1 2">
    <name type="scientific">Purpureocillium takamizusanense</name>
    <dbReference type="NCBI Taxonomy" id="2060973"/>
    <lineage>
        <taxon>Eukaryota</taxon>
        <taxon>Fungi</taxon>
        <taxon>Dikarya</taxon>
        <taxon>Ascomycota</taxon>
        <taxon>Pezizomycotina</taxon>
        <taxon>Sordariomycetes</taxon>
        <taxon>Hypocreomycetidae</taxon>
        <taxon>Hypocreales</taxon>
        <taxon>Ophiocordycipitaceae</taxon>
        <taxon>Purpureocillium</taxon>
    </lineage>
</organism>
<accession>A0A9Q8QHG0</accession>
<gene>
    <name evidence="1" type="ORF">JDV02_005508</name>
</gene>
<dbReference type="EMBL" id="CP086357">
    <property type="protein sequence ID" value="UNI19317.1"/>
    <property type="molecule type" value="Genomic_DNA"/>
</dbReference>